<name>A0A975AJH0_9FIRM</name>
<dbReference type="InterPro" id="IPR002808">
    <property type="entry name" value="AdoCbi_amidolase"/>
</dbReference>
<dbReference type="InterPro" id="IPR052209">
    <property type="entry name" value="CbiZ"/>
</dbReference>
<accession>A0A975AJH0</accession>
<dbReference type="KEGG" id="alka:J0B03_06030"/>
<sequence>MKIYTMDMGDTVHKYSRALIVHLKDGRKVLSTAHLNGGYQESIAHVMNFDSTPENGSAYCQDSETYVDDLKLVAKQMKLDEERTVAISTTVNMEHVAIIEESYKDLTVTAIVTAGIAGNAARVGDPAWFHEENGVPVELVSGTINIMLVINQDLNPGTMARCIVTATEAKTAALQELMAHSVYSHELATGTGTDETIIVCNGLAKNRLMFAGKHSKLGELIGITVNRGVKESLYNHAGLDAKQQCSIEKRLMRFGFRGEDVLKKCEDLAKDIDRHMANEKWQQMDRDPALVAKASMLAHLLDQMHWDLLTPEVVVNESGNLLNEIHVDESKRYGHDLADLTDLHKCLMEEFTIWLCQRMLGLF</sequence>
<dbReference type="RefSeq" id="WP_207300941.1">
    <property type="nucleotide sequence ID" value="NZ_CP071444.1"/>
</dbReference>
<dbReference type="Pfam" id="PF01955">
    <property type="entry name" value="CbiZ"/>
    <property type="match status" value="1"/>
</dbReference>
<proteinExistence type="predicted"/>
<dbReference type="PANTHER" id="PTHR35336">
    <property type="entry name" value="ADENOSYLCOBINAMIDE AMIDOHYDROLASE"/>
    <property type="match status" value="1"/>
</dbReference>
<reference evidence="1" key="1">
    <citation type="submission" date="2021-03" db="EMBL/GenBank/DDBJ databases">
        <title>Alkalibacter marinus sp. nov., isolated from tidal flat sediment.</title>
        <authorList>
            <person name="Namirimu T."/>
            <person name="Yang J.-A."/>
            <person name="Yang S.-H."/>
            <person name="Kim Y.-J."/>
            <person name="Kwon K.K."/>
        </authorList>
    </citation>
    <scope>NUCLEOTIDE SEQUENCE</scope>
    <source>
        <strain evidence="1">ES005</strain>
    </source>
</reference>
<dbReference type="Proteomes" id="UP000663499">
    <property type="component" value="Chromosome"/>
</dbReference>
<keyword evidence="2" id="KW-1185">Reference proteome</keyword>
<dbReference type="PANTHER" id="PTHR35336:SF5">
    <property type="entry name" value="ADENOSYLCOBINAMIDE AMIDOHYDROLASE"/>
    <property type="match status" value="1"/>
</dbReference>
<dbReference type="AlphaFoldDB" id="A0A975AJH0"/>
<evidence type="ECO:0000313" key="2">
    <source>
        <dbReference type="Proteomes" id="UP000663499"/>
    </source>
</evidence>
<organism evidence="1 2">
    <name type="scientific">Alkalibacter rhizosphaerae</name>
    <dbReference type="NCBI Taxonomy" id="2815577"/>
    <lineage>
        <taxon>Bacteria</taxon>
        <taxon>Bacillati</taxon>
        <taxon>Bacillota</taxon>
        <taxon>Clostridia</taxon>
        <taxon>Eubacteriales</taxon>
        <taxon>Eubacteriaceae</taxon>
        <taxon>Alkalibacter</taxon>
    </lineage>
</organism>
<dbReference type="EMBL" id="CP071444">
    <property type="protein sequence ID" value="QSX09610.1"/>
    <property type="molecule type" value="Genomic_DNA"/>
</dbReference>
<protein>
    <submittedName>
        <fullName evidence="1">Adenosylcobinamide amidohydrolase</fullName>
    </submittedName>
</protein>
<gene>
    <name evidence="1" type="ORF">J0B03_06030</name>
</gene>
<evidence type="ECO:0000313" key="1">
    <source>
        <dbReference type="EMBL" id="QSX09610.1"/>
    </source>
</evidence>